<dbReference type="AlphaFoldDB" id="A0A0C3BM30"/>
<evidence type="ECO:0000313" key="1">
    <source>
        <dbReference type="EMBL" id="KIM78377.1"/>
    </source>
</evidence>
<evidence type="ECO:0000313" key="2">
    <source>
        <dbReference type="Proteomes" id="UP000054166"/>
    </source>
</evidence>
<organism evidence="1 2">
    <name type="scientific">Piloderma croceum (strain F 1598)</name>
    <dbReference type="NCBI Taxonomy" id="765440"/>
    <lineage>
        <taxon>Eukaryota</taxon>
        <taxon>Fungi</taxon>
        <taxon>Dikarya</taxon>
        <taxon>Basidiomycota</taxon>
        <taxon>Agaricomycotina</taxon>
        <taxon>Agaricomycetes</taxon>
        <taxon>Agaricomycetidae</taxon>
        <taxon>Atheliales</taxon>
        <taxon>Atheliaceae</taxon>
        <taxon>Piloderma</taxon>
    </lineage>
</organism>
<protein>
    <submittedName>
        <fullName evidence="1">Uncharacterized protein</fullName>
    </submittedName>
</protein>
<name>A0A0C3BM30_PILCF</name>
<gene>
    <name evidence="1" type="ORF">PILCRDRAFT_596500</name>
</gene>
<proteinExistence type="predicted"/>
<dbReference type="EMBL" id="KN833017">
    <property type="protein sequence ID" value="KIM78377.1"/>
    <property type="molecule type" value="Genomic_DNA"/>
</dbReference>
<reference evidence="1 2" key="1">
    <citation type="submission" date="2014-04" db="EMBL/GenBank/DDBJ databases">
        <authorList>
            <consortium name="DOE Joint Genome Institute"/>
            <person name="Kuo A."/>
            <person name="Tarkka M."/>
            <person name="Buscot F."/>
            <person name="Kohler A."/>
            <person name="Nagy L.G."/>
            <person name="Floudas D."/>
            <person name="Copeland A."/>
            <person name="Barry K.W."/>
            <person name="Cichocki N."/>
            <person name="Veneault-Fourrey C."/>
            <person name="LaButti K."/>
            <person name="Lindquist E.A."/>
            <person name="Lipzen A."/>
            <person name="Lundell T."/>
            <person name="Morin E."/>
            <person name="Murat C."/>
            <person name="Sun H."/>
            <person name="Tunlid A."/>
            <person name="Henrissat B."/>
            <person name="Grigoriev I.V."/>
            <person name="Hibbett D.S."/>
            <person name="Martin F."/>
            <person name="Nordberg H.P."/>
            <person name="Cantor M.N."/>
            <person name="Hua S.X."/>
        </authorList>
    </citation>
    <scope>NUCLEOTIDE SEQUENCE [LARGE SCALE GENOMIC DNA]</scope>
    <source>
        <strain evidence="1 2">F 1598</strain>
    </source>
</reference>
<reference evidence="2" key="2">
    <citation type="submission" date="2015-01" db="EMBL/GenBank/DDBJ databases">
        <title>Evolutionary Origins and Diversification of the Mycorrhizal Mutualists.</title>
        <authorList>
            <consortium name="DOE Joint Genome Institute"/>
            <consortium name="Mycorrhizal Genomics Consortium"/>
            <person name="Kohler A."/>
            <person name="Kuo A."/>
            <person name="Nagy L.G."/>
            <person name="Floudas D."/>
            <person name="Copeland A."/>
            <person name="Barry K.W."/>
            <person name="Cichocki N."/>
            <person name="Veneault-Fourrey C."/>
            <person name="LaButti K."/>
            <person name="Lindquist E.A."/>
            <person name="Lipzen A."/>
            <person name="Lundell T."/>
            <person name="Morin E."/>
            <person name="Murat C."/>
            <person name="Riley R."/>
            <person name="Ohm R."/>
            <person name="Sun H."/>
            <person name="Tunlid A."/>
            <person name="Henrissat B."/>
            <person name="Grigoriev I.V."/>
            <person name="Hibbett D.S."/>
            <person name="Martin F."/>
        </authorList>
    </citation>
    <scope>NUCLEOTIDE SEQUENCE [LARGE SCALE GENOMIC DNA]</scope>
    <source>
        <strain evidence="2">F 1598</strain>
    </source>
</reference>
<dbReference type="HOGENOM" id="CLU_2455527_0_0_1"/>
<keyword evidence="2" id="KW-1185">Reference proteome</keyword>
<dbReference type="InParanoid" id="A0A0C3BM30"/>
<dbReference type="Proteomes" id="UP000054166">
    <property type="component" value="Unassembled WGS sequence"/>
</dbReference>
<sequence length="89" mass="10099">MRDWTYYYCTVSTSSSVTRRGNLSQVTTRSKRWTEIFSACGAPFIDSPKIHMKRCRMSQLISDTAEMECREVAMETRGGSSIGVQFGTQ</sequence>
<accession>A0A0C3BM30</accession>